<sequence>MAGCWSLRGARAWDESLMHREMRTRYGEAGLRRLQAWLDMLKAQSGLSVAQQVQAVNDFWNQQLMASEDMLIWKEADYWATPLESLGKGAGDCEDFVIGKFFSLTHLGVPPQQMRLIYVRARIGGMGSTQSIAHMVLGFYATPQADPQVLDNLVSSIQLASQRTDLSPVFSFNTQGIYVRGERSAPSDRINRWQDLLQKMRKEGSDAL</sequence>
<accession>A0ABR8SE77</accession>
<dbReference type="EMBL" id="JACSQK010000007">
    <property type="protein sequence ID" value="MBD7961788.1"/>
    <property type="molecule type" value="Genomic_DNA"/>
</dbReference>
<gene>
    <name evidence="1" type="ORF">H9646_15050</name>
</gene>
<dbReference type="PANTHER" id="PTHR39327:SF1">
    <property type="entry name" value="BLR5470 PROTEIN"/>
    <property type="match status" value="1"/>
</dbReference>
<name>A0ABR8SE77_9BURK</name>
<protein>
    <submittedName>
        <fullName evidence="1">Transglutaminase-like cysteine peptidase</fullName>
    </submittedName>
</protein>
<dbReference type="InterPro" id="IPR010319">
    <property type="entry name" value="Transglutaminase-like_Cys_pept"/>
</dbReference>
<reference evidence="1 2" key="1">
    <citation type="submission" date="2020-08" db="EMBL/GenBank/DDBJ databases">
        <title>A Genomic Blueprint of the Chicken Gut Microbiome.</title>
        <authorList>
            <person name="Gilroy R."/>
            <person name="Ravi A."/>
            <person name="Getino M."/>
            <person name="Pursley I."/>
            <person name="Horton D.L."/>
            <person name="Alikhan N.-F."/>
            <person name="Baker D."/>
            <person name="Gharbi K."/>
            <person name="Hall N."/>
            <person name="Watson M."/>
            <person name="Adriaenssens E.M."/>
            <person name="Foster-Nyarko E."/>
            <person name="Jarju S."/>
            <person name="Secka A."/>
            <person name="Antonio M."/>
            <person name="Oren A."/>
            <person name="Chaudhuri R."/>
            <person name="La Ragione R.M."/>
            <person name="Hildebrand F."/>
            <person name="Pallen M.J."/>
        </authorList>
    </citation>
    <scope>NUCLEOTIDE SEQUENCE [LARGE SCALE GENOMIC DNA]</scope>
    <source>
        <strain evidence="1 2">Sa2CVA6</strain>
    </source>
</reference>
<proteinExistence type="predicted"/>
<dbReference type="RefSeq" id="WP_191724283.1">
    <property type="nucleotide sequence ID" value="NZ_JACSQK010000007.1"/>
</dbReference>
<comment type="caution">
    <text evidence="1">The sequence shown here is derived from an EMBL/GenBank/DDBJ whole genome shotgun (WGS) entry which is preliminary data.</text>
</comment>
<evidence type="ECO:0000313" key="1">
    <source>
        <dbReference type="EMBL" id="MBD7961788.1"/>
    </source>
</evidence>
<dbReference type="Proteomes" id="UP000634919">
    <property type="component" value="Unassembled WGS sequence"/>
</dbReference>
<dbReference type="Gene3D" id="3.10.620.30">
    <property type="match status" value="1"/>
</dbReference>
<organism evidence="1 2">
    <name type="scientific">Comamonas avium</name>
    <dbReference type="NCBI Taxonomy" id="2762231"/>
    <lineage>
        <taxon>Bacteria</taxon>
        <taxon>Pseudomonadati</taxon>
        <taxon>Pseudomonadota</taxon>
        <taxon>Betaproteobacteria</taxon>
        <taxon>Burkholderiales</taxon>
        <taxon>Comamonadaceae</taxon>
        <taxon>Comamonas</taxon>
    </lineage>
</organism>
<keyword evidence="2" id="KW-1185">Reference proteome</keyword>
<dbReference type="Pfam" id="PF06035">
    <property type="entry name" value="Peptidase_C93"/>
    <property type="match status" value="1"/>
</dbReference>
<evidence type="ECO:0000313" key="2">
    <source>
        <dbReference type="Proteomes" id="UP000634919"/>
    </source>
</evidence>
<dbReference type="PANTHER" id="PTHR39327">
    <property type="match status" value="1"/>
</dbReference>